<dbReference type="SUPFAM" id="SSF56091">
    <property type="entry name" value="DNA ligase/mRNA capping enzyme, catalytic domain"/>
    <property type="match status" value="1"/>
</dbReference>
<name>A0A0F9S9G7_9ZZZZ</name>
<dbReference type="Pfam" id="PF09414">
    <property type="entry name" value="RNA_ligase"/>
    <property type="match status" value="1"/>
</dbReference>
<proteinExistence type="predicted"/>
<evidence type="ECO:0000313" key="2">
    <source>
        <dbReference type="EMBL" id="KKN58902.1"/>
    </source>
</evidence>
<dbReference type="PANTHER" id="PTHR43883:SF1">
    <property type="entry name" value="GLUCONOKINASE"/>
    <property type="match status" value="1"/>
</dbReference>
<dbReference type="AlphaFoldDB" id="A0A0F9S9G7"/>
<accession>A0A0F9S9G7</accession>
<organism evidence="2">
    <name type="scientific">marine sediment metagenome</name>
    <dbReference type="NCBI Taxonomy" id="412755"/>
    <lineage>
        <taxon>unclassified sequences</taxon>
        <taxon>metagenomes</taxon>
        <taxon>ecological metagenomes</taxon>
    </lineage>
</organism>
<gene>
    <name evidence="2" type="ORF">LCGC14_0547040</name>
</gene>
<dbReference type="InterPro" id="IPR021122">
    <property type="entry name" value="RNA_ligase_dom_REL/Rnl2"/>
</dbReference>
<dbReference type="EMBL" id="LAZR01000745">
    <property type="protein sequence ID" value="KKN58902.1"/>
    <property type="molecule type" value="Genomic_DNA"/>
</dbReference>
<comment type="caution">
    <text evidence="2">The sequence shown here is derived from an EMBL/GenBank/DDBJ whole genome shotgun (WGS) entry which is preliminary data.</text>
</comment>
<dbReference type="PANTHER" id="PTHR43883">
    <property type="entry name" value="SLR0207 PROTEIN"/>
    <property type="match status" value="1"/>
</dbReference>
<sequence length="222" mass="25473">MSEYTKYPRTFHLPWSPGGTRNDKYMSDISGLLNVPLIITEKMDGGNVCLERDNCFARSHSQPPTHRSYDAFKGLHARIKHKIPAGTQLFGEWLYAKHSIQYNDLPNYLMLFGYRNKKTGRWSNWEEVETTAEFLGINTTPVLVKSFVRSELQLLELTNKQACSPSIYGKREGIVVRHRGGFADEDFAKCLGKWVRAGHVDDKGFHWKFKKIEKNGLCGKSK</sequence>
<feature type="domain" description="RNA ligase" evidence="1">
    <location>
        <begin position="36"/>
        <end position="195"/>
    </location>
</feature>
<protein>
    <recommendedName>
        <fullName evidence="1">RNA ligase domain-containing protein</fullName>
    </recommendedName>
</protein>
<evidence type="ECO:0000259" key="1">
    <source>
        <dbReference type="Pfam" id="PF09414"/>
    </source>
</evidence>
<reference evidence="2" key="1">
    <citation type="journal article" date="2015" name="Nature">
        <title>Complex archaea that bridge the gap between prokaryotes and eukaryotes.</title>
        <authorList>
            <person name="Spang A."/>
            <person name="Saw J.H."/>
            <person name="Jorgensen S.L."/>
            <person name="Zaremba-Niedzwiedzka K."/>
            <person name="Martijn J."/>
            <person name="Lind A.E."/>
            <person name="van Eijk R."/>
            <person name="Schleper C."/>
            <person name="Guy L."/>
            <person name="Ettema T.J."/>
        </authorList>
    </citation>
    <scope>NUCLEOTIDE SEQUENCE</scope>
</reference>
<dbReference type="Gene3D" id="3.30.470.30">
    <property type="entry name" value="DNA ligase/mRNA capping enzyme"/>
    <property type="match status" value="1"/>
</dbReference>
<dbReference type="InterPro" id="IPR052732">
    <property type="entry name" value="Cell-binding_unc_protein"/>
</dbReference>